<reference evidence="9 10" key="1">
    <citation type="submission" date="2023-04" db="EMBL/GenBank/DDBJ databases">
        <authorList>
            <person name="Hsu D."/>
        </authorList>
    </citation>
    <scope>NUCLEOTIDE SEQUENCE [LARGE SCALE GENOMIC DNA]</scope>
    <source>
        <strain evidence="9 10">MK1</strain>
    </source>
</reference>
<feature type="transmembrane region" description="Helical" evidence="7">
    <location>
        <begin position="271"/>
        <end position="290"/>
    </location>
</feature>
<dbReference type="GO" id="GO:0022857">
    <property type="term" value="F:transmembrane transporter activity"/>
    <property type="evidence" value="ECO:0007669"/>
    <property type="project" value="InterPro"/>
</dbReference>
<dbReference type="InterPro" id="IPR036259">
    <property type="entry name" value="MFS_trans_sf"/>
</dbReference>
<dbReference type="InterPro" id="IPR050189">
    <property type="entry name" value="MFS_Efflux_Transporters"/>
</dbReference>
<keyword evidence="10" id="KW-1185">Reference proteome</keyword>
<name>A0AAU0UK94_9FIRM</name>
<organism evidence="9 10">
    <name type="scientific">Metallumcola ferriviriculae</name>
    <dbReference type="NCBI Taxonomy" id="3039180"/>
    <lineage>
        <taxon>Bacteria</taxon>
        <taxon>Bacillati</taxon>
        <taxon>Bacillota</taxon>
        <taxon>Clostridia</taxon>
        <taxon>Neomoorellales</taxon>
        <taxon>Desulfitibacteraceae</taxon>
        <taxon>Metallumcola</taxon>
    </lineage>
</organism>
<evidence type="ECO:0000256" key="5">
    <source>
        <dbReference type="ARBA" id="ARBA00022989"/>
    </source>
</evidence>
<keyword evidence="6 7" id="KW-0472">Membrane</keyword>
<dbReference type="PANTHER" id="PTHR43124">
    <property type="entry name" value="PURINE EFFLUX PUMP PBUE"/>
    <property type="match status" value="1"/>
</dbReference>
<dbReference type="PANTHER" id="PTHR43124:SF3">
    <property type="entry name" value="CHLORAMPHENICOL EFFLUX PUMP RV0191"/>
    <property type="match status" value="1"/>
</dbReference>
<dbReference type="KEGG" id="dbc:MFMK1_001576"/>
<keyword evidence="2" id="KW-0813">Transport</keyword>
<evidence type="ECO:0000313" key="10">
    <source>
        <dbReference type="Proteomes" id="UP001329915"/>
    </source>
</evidence>
<dbReference type="EMBL" id="CP121694">
    <property type="protein sequence ID" value="WRO21758.1"/>
    <property type="molecule type" value="Genomic_DNA"/>
</dbReference>
<sequence>MKTNKFIGVLGLAGFVVMADNWVVSPILPAIANDLGLEISEAGLLITAYMIPFGLLQLIFGPLADRYGKRQVITASMLFFTVATGLCAIGVGLTDLAIYRALTGAFAASVMPVSLALIGDLFPLKERQSAIGTFMGISFLGQGLSMAIGGTIAYFLSWRGVFAVYAVLALVPLVLLLTVAKEIPSRKNKDAKFFAPYKALLGSKGSAFTYLTVLLEGIFIVGGFSYLGAYIENVYQFNYLLIGFIMTAFGIAAVIGGRISGRLAAKSGRTVVLSMGLVFAAVAELMVSFLGTNLYLLIIAVALLGLGFMLAHSSLLTIATEFAQKARGAAMSLVAFCFMGGGGIGTAIGGRIIDSLDMTRLFLIYGAGLVFLVILAKVLVPAGRVDNEAAKPAHAG</sequence>
<dbReference type="AlphaFoldDB" id="A0AAU0UK94"/>
<feature type="transmembrane region" description="Helical" evidence="7">
    <location>
        <begin position="162"/>
        <end position="180"/>
    </location>
</feature>
<proteinExistence type="predicted"/>
<feature type="transmembrane region" description="Helical" evidence="7">
    <location>
        <begin position="362"/>
        <end position="380"/>
    </location>
</feature>
<feature type="domain" description="Major facilitator superfamily (MFS) profile" evidence="8">
    <location>
        <begin position="6"/>
        <end position="384"/>
    </location>
</feature>
<evidence type="ECO:0000259" key="8">
    <source>
        <dbReference type="PROSITE" id="PS50850"/>
    </source>
</evidence>
<evidence type="ECO:0000256" key="2">
    <source>
        <dbReference type="ARBA" id="ARBA00022448"/>
    </source>
</evidence>
<protein>
    <submittedName>
        <fullName evidence="9">MFS transporter</fullName>
    </submittedName>
</protein>
<gene>
    <name evidence="9" type="ORF">MFMK1_001576</name>
</gene>
<feature type="transmembrane region" description="Helical" evidence="7">
    <location>
        <begin position="130"/>
        <end position="156"/>
    </location>
</feature>
<comment type="subcellular location">
    <subcellularLocation>
        <location evidence="1">Cell membrane</location>
        <topology evidence="1">Multi-pass membrane protein</topology>
    </subcellularLocation>
</comment>
<keyword evidence="3" id="KW-1003">Cell membrane</keyword>
<evidence type="ECO:0000313" key="9">
    <source>
        <dbReference type="EMBL" id="WRO21758.1"/>
    </source>
</evidence>
<dbReference type="RefSeq" id="WP_366924586.1">
    <property type="nucleotide sequence ID" value="NZ_CP121694.1"/>
</dbReference>
<feature type="transmembrane region" description="Helical" evidence="7">
    <location>
        <begin position="207"/>
        <end position="231"/>
    </location>
</feature>
<dbReference type="SUPFAM" id="SSF103473">
    <property type="entry name" value="MFS general substrate transporter"/>
    <property type="match status" value="1"/>
</dbReference>
<dbReference type="PROSITE" id="PS50850">
    <property type="entry name" value="MFS"/>
    <property type="match status" value="1"/>
</dbReference>
<dbReference type="CDD" id="cd17324">
    <property type="entry name" value="MFS_NepI_like"/>
    <property type="match status" value="1"/>
</dbReference>
<feature type="transmembrane region" description="Helical" evidence="7">
    <location>
        <begin position="97"/>
        <end position="118"/>
    </location>
</feature>
<dbReference type="InterPro" id="IPR011701">
    <property type="entry name" value="MFS"/>
</dbReference>
<dbReference type="GO" id="GO:0005886">
    <property type="term" value="C:plasma membrane"/>
    <property type="evidence" value="ECO:0007669"/>
    <property type="project" value="UniProtKB-SubCell"/>
</dbReference>
<dbReference type="InterPro" id="IPR020846">
    <property type="entry name" value="MFS_dom"/>
</dbReference>
<feature type="transmembrane region" description="Helical" evidence="7">
    <location>
        <begin position="296"/>
        <end position="318"/>
    </location>
</feature>
<dbReference type="PRINTS" id="PR01036">
    <property type="entry name" value="TCRTETB"/>
</dbReference>
<feature type="transmembrane region" description="Helical" evidence="7">
    <location>
        <begin position="72"/>
        <end position="91"/>
    </location>
</feature>
<evidence type="ECO:0000256" key="3">
    <source>
        <dbReference type="ARBA" id="ARBA00022475"/>
    </source>
</evidence>
<feature type="transmembrane region" description="Helical" evidence="7">
    <location>
        <begin position="330"/>
        <end position="350"/>
    </location>
</feature>
<feature type="transmembrane region" description="Helical" evidence="7">
    <location>
        <begin position="237"/>
        <end position="259"/>
    </location>
</feature>
<dbReference type="Gene3D" id="1.20.1250.20">
    <property type="entry name" value="MFS general substrate transporter like domains"/>
    <property type="match status" value="1"/>
</dbReference>
<keyword evidence="4 7" id="KW-0812">Transmembrane</keyword>
<feature type="transmembrane region" description="Helical" evidence="7">
    <location>
        <begin position="43"/>
        <end position="60"/>
    </location>
</feature>
<keyword evidence="5 7" id="KW-1133">Transmembrane helix</keyword>
<accession>A0AAU0UK94</accession>
<dbReference type="Proteomes" id="UP001329915">
    <property type="component" value="Chromosome"/>
</dbReference>
<dbReference type="Pfam" id="PF07690">
    <property type="entry name" value="MFS_1"/>
    <property type="match status" value="1"/>
</dbReference>
<evidence type="ECO:0000256" key="6">
    <source>
        <dbReference type="ARBA" id="ARBA00023136"/>
    </source>
</evidence>
<evidence type="ECO:0000256" key="1">
    <source>
        <dbReference type="ARBA" id="ARBA00004651"/>
    </source>
</evidence>
<evidence type="ECO:0000256" key="7">
    <source>
        <dbReference type="SAM" id="Phobius"/>
    </source>
</evidence>
<evidence type="ECO:0000256" key="4">
    <source>
        <dbReference type="ARBA" id="ARBA00022692"/>
    </source>
</evidence>